<evidence type="ECO:0000313" key="1">
    <source>
        <dbReference type="EMBL" id="QJA50056.1"/>
    </source>
</evidence>
<protein>
    <submittedName>
        <fullName evidence="1">Putative ATPase domain containing protein</fullName>
    </submittedName>
</protein>
<reference evidence="1" key="1">
    <citation type="submission" date="2020-03" db="EMBL/GenBank/DDBJ databases">
        <title>The deep terrestrial virosphere.</title>
        <authorList>
            <person name="Holmfeldt K."/>
            <person name="Nilsson E."/>
            <person name="Simone D."/>
            <person name="Lopez-Fernandez M."/>
            <person name="Wu X."/>
            <person name="de Brujin I."/>
            <person name="Lundin D."/>
            <person name="Andersson A."/>
            <person name="Bertilsson S."/>
            <person name="Dopson M."/>
        </authorList>
    </citation>
    <scope>NUCLEOTIDE SEQUENCE</scope>
    <source>
        <strain evidence="2">MM415A01361</strain>
        <strain evidence="1">TM448A01582</strain>
    </source>
</reference>
<organism evidence="1">
    <name type="scientific">viral metagenome</name>
    <dbReference type="NCBI Taxonomy" id="1070528"/>
    <lineage>
        <taxon>unclassified sequences</taxon>
        <taxon>metagenomes</taxon>
        <taxon>organismal metagenomes</taxon>
    </lineage>
</organism>
<gene>
    <name evidence="2" type="ORF">MM415A01361_0012</name>
    <name evidence="1" type="ORF">TM448A01582_0009</name>
</gene>
<sequence length="283" mass="31298">MIQVDKVVVNPNELPGGFVYLLIGPPKTGKTTEVAKWRDNCLIIDTNLGTDLVDCNRITCTSINPPKRDVKDKDGKILVKNGKTLTEIIPPEDRGYLYRAGEMRGKPLPVYSLAEILTWMKQALQKGEFPYQAIAIDTVGDVNDWIEEIVVEEMGITSIGEAAYGSGWGKARAKNLDILKRFGDVCRRYAIDFIQVGHSKPTTVIGTIAQLSIDLPRGLTTALNAKADVIGYVSIEKNSGKAQISFQSYDEIQVGSRFEALGGKTIPFTWKSIQENVEKYKDV</sequence>
<name>A0A6H1ZQ50_9ZZZZ</name>
<evidence type="ECO:0000313" key="2">
    <source>
        <dbReference type="EMBL" id="QJA77102.1"/>
    </source>
</evidence>
<dbReference type="EMBL" id="MT142263">
    <property type="protein sequence ID" value="QJA77102.1"/>
    <property type="molecule type" value="Genomic_DNA"/>
</dbReference>
<dbReference type="EMBL" id="MT144171">
    <property type="protein sequence ID" value="QJA50056.1"/>
    <property type="molecule type" value="Genomic_DNA"/>
</dbReference>
<dbReference type="Pfam" id="PF13479">
    <property type="entry name" value="AAA_24"/>
    <property type="match status" value="1"/>
</dbReference>
<accession>A0A6H1ZQ50</accession>
<dbReference type="AlphaFoldDB" id="A0A6H1ZQ50"/>
<proteinExistence type="predicted"/>